<dbReference type="PANTHER" id="PTHR44845">
    <property type="entry name" value="CARRIER DOMAIN-CONTAINING PROTEIN"/>
    <property type="match status" value="1"/>
</dbReference>
<proteinExistence type="predicted"/>
<comment type="caution">
    <text evidence="6">The sequence shown here is derived from an EMBL/GenBank/DDBJ whole genome shotgun (WGS) entry which is preliminary data.</text>
</comment>
<dbReference type="GO" id="GO:0016874">
    <property type="term" value="F:ligase activity"/>
    <property type="evidence" value="ECO:0007669"/>
    <property type="project" value="UniProtKB-KW"/>
</dbReference>
<feature type="domain" description="AMP-dependent synthetase/ligase" evidence="4">
    <location>
        <begin position="10"/>
        <end position="346"/>
    </location>
</feature>
<evidence type="ECO:0000313" key="6">
    <source>
        <dbReference type="EMBL" id="NYI71630.1"/>
    </source>
</evidence>
<protein>
    <submittedName>
        <fullName evidence="6">Acyl-coenzyme A synthetase/AMP-(Fatty) acid ligase</fullName>
    </submittedName>
</protein>
<dbReference type="InterPro" id="IPR045851">
    <property type="entry name" value="AMP-bd_C_sf"/>
</dbReference>
<dbReference type="SUPFAM" id="SSF56801">
    <property type="entry name" value="Acetyl-CoA synthetase-like"/>
    <property type="match status" value="1"/>
</dbReference>
<dbReference type="AlphaFoldDB" id="A0A7Z0ILH3"/>
<dbReference type="PANTHER" id="PTHR44845:SF6">
    <property type="entry name" value="BETA-ALANINE-ACTIVATING ENZYME"/>
    <property type="match status" value="1"/>
</dbReference>
<evidence type="ECO:0000259" key="5">
    <source>
        <dbReference type="Pfam" id="PF13193"/>
    </source>
</evidence>
<name>A0A7Z0ILH3_9ACTN</name>
<accession>A0A7Z0ILH3</accession>
<dbReference type="Pfam" id="PF00501">
    <property type="entry name" value="AMP-binding"/>
    <property type="match status" value="1"/>
</dbReference>
<reference evidence="6 7" key="1">
    <citation type="submission" date="2020-07" db="EMBL/GenBank/DDBJ databases">
        <title>Sequencing the genomes of 1000 actinobacteria strains.</title>
        <authorList>
            <person name="Klenk H.-P."/>
        </authorList>
    </citation>
    <scope>NUCLEOTIDE SEQUENCE [LARGE SCALE GENOMIC DNA]</scope>
    <source>
        <strain evidence="6 7">DSM 103164</strain>
    </source>
</reference>
<feature type="region of interest" description="Disordered" evidence="3">
    <location>
        <begin position="107"/>
        <end position="132"/>
    </location>
</feature>
<feature type="domain" description="AMP-binding enzyme C-terminal" evidence="5">
    <location>
        <begin position="408"/>
        <end position="483"/>
    </location>
</feature>
<gene>
    <name evidence="6" type="ORF">GGQ54_002190</name>
</gene>
<dbReference type="Proteomes" id="UP000527616">
    <property type="component" value="Unassembled WGS sequence"/>
</dbReference>
<keyword evidence="2" id="KW-0597">Phosphoprotein</keyword>
<dbReference type="InterPro" id="IPR025110">
    <property type="entry name" value="AMP-bd_C"/>
</dbReference>
<dbReference type="Gene3D" id="3.30.300.30">
    <property type="match status" value="1"/>
</dbReference>
<keyword evidence="6" id="KW-0436">Ligase</keyword>
<dbReference type="Gene3D" id="3.40.50.12780">
    <property type="entry name" value="N-terminal domain of ligase-like"/>
    <property type="match status" value="1"/>
</dbReference>
<organism evidence="6 7">
    <name type="scientific">Naumannella cuiyingiana</name>
    <dbReference type="NCBI Taxonomy" id="1347891"/>
    <lineage>
        <taxon>Bacteria</taxon>
        <taxon>Bacillati</taxon>
        <taxon>Actinomycetota</taxon>
        <taxon>Actinomycetes</taxon>
        <taxon>Propionibacteriales</taxon>
        <taxon>Propionibacteriaceae</taxon>
        <taxon>Naumannella</taxon>
    </lineage>
</organism>
<dbReference type="Pfam" id="PF13193">
    <property type="entry name" value="AMP-binding_C"/>
    <property type="match status" value="1"/>
</dbReference>
<evidence type="ECO:0000256" key="2">
    <source>
        <dbReference type="ARBA" id="ARBA00022553"/>
    </source>
</evidence>
<evidence type="ECO:0000256" key="1">
    <source>
        <dbReference type="ARBA" id="ARBA00022450"/>
    </source>
</evidence>
<evidence type="ECO:0000259" key="4">
    <source>
        <dbReference type="Pfam" id="PF00501"/>
    </source>
</evidence>
<evidence type="ECO:0000313" key="7">
    <source>
        <dbReference type="Proteomes" id="UP000527616"/>
    </source>
</evidence>
<keyword evidence="1" id="KW-0596">Phosphopantetheine</keyword>
<dbReference type="InterPro" id="IPR020845">
    <property type="entry name" value="AMP-binding_CS"/>
</dbReference>
<dbReference type="PROSITE" id="PS00455">
    <property type="entry name" value="AMP_BINDING"/>
    <property type="match status" value="1"/>
</dbReference>
<evidence type="ECO:0000256" key="3">
    <source>
        <dbReference type="SAM" id="MobiDB-lite"/>
    </source>
</evidence>
<dbReference type="EMBL" id="JACBZS010000001">
    <property type="protein sequence ID" value="NYI71630.1"/>
    <property type="molecule type" value="Genomic_DNA"/>
</dbReference>
<dbReference type="InterPro" id="IPR000873">
    <property type="entry name" value="AMP-dep_synth/lig_dom"/>
</dbReference>
<sequence length="507" mass="53659">MTTTELWTSFAARADAHPEVTALVAGDRFVSYGELTDMALRAIPRLRSLDLLPGEPVAVEAAKTPETIAVVLAGMACRIPVVLPSLTLPPTTRTILLDRAGARHLVSETGTTPADPPPPLDAGHSQPRPPGRLDTAIILTTSGSTGIPKLVPIATGAIERFADWAAARFDITSGAVVLNYAPLNFDLCLLDVWTTLHHGGTVVLVDTITATHGDRLLDLLDTQGVTVLQAVPMAHQLMIRAARGSGRSIPSVRHVMFTGDHLPPHLLPDLQSLFPAGRRYNLYGCTETNNSFIHELPAGATPSQIPLGEPLPDVDAIIVDESGQVLAGEGRGELVVSTPYQTAGYLGSTTAGAGPFIEADPSWPTAGTRPLYRTGDIVRRDHLGALHLEGRNDAQVKVRGTRVNMAAVERALLDHDDVAEVAVVATPDSVAGHVLNAVLRPGPDATINTLDLRRHCAGTLPTAAIPACWQVTDGPLPRTSTGKIDRESLRHTIERAQAGTGLIGEEA</sequence>
<dbReference type="InterPro" id="IPR042099">
    <property type="entry name" value="ANL_N_sf"/>
</dbReference>
<keyword evidence="7" id="KW-1185">Reference proteome</keyword>
<dbReference type="RefSeq" id="WP_179445430.1">
    <property type="nucleotide sequence ID" value="NZ_JACBZS010000001.1"/>
</dbReference>